<proteinExistence type="predicted"/>
<name>A0ABR4CVP6_9HELO</name>
<evidence type="ECO:0000256" key="1">
    <source>
        <dbReference type="SAM" id="MobiDB-lite"/>
    </source>
</evidence>
<evidence type="ECO:0000313" key="2">
    <source>
        <dbReference type="EMBL" id="KAL2073843.1"/>
    </source>
</evidence>
<evidence type="ECO:0000313" key="3">
    <source>
        <dbReference type="Proteomes" id="UP001595075"/>
    </source>
</evidence>
<sequence>MLDPPCNLHSRSTLVGLSGLERAQNHHKGPGFDLIDRGYEDMQRADWEISWGLVTQLHDYDWVLVKWVTNINPVFTAGEIIDMAYEVLFDRKSEFPDVLDEEALLVRLLNKCSCENQGCGTDARSLDAKARSGQSVTNEDHEITTHKHHIPVTLGTNDTS</sequence>
<reference evidence="2 3" key="1">
    <citation type="journal article" date="2024" name="Commun. Biol.">
        <title>Comparative genomic analysis of thermophilic fungi reveals convergent evolutionary adaptations and gene losses.</title>
        <authorList>
            <person name="Steindorff A.S."/>
            <person name="Aguilar-Pontes M.V."/>
            <person name="Robinson A.J."/>
            <person name="Andreopoulos B."/>
            <person name="LaButti K."/>
            <person name="Kuo A."/>
            <person name="Mondo S."/>
            <person name="Riley R."/>
            <person name="Otillar R."/>
            <person name="Haridas S."/>
            <person name="Lipzen A."/>
            <person name="Grimwood J."/>
            <person name="Schmutz J."/>
            <person name="Clum A."/>
            <person name="Reid I.D."/>
            <person name="Moisan M.C."/>
            <person name="Butler G."/>
            <person name="Nguyen T.T.M."/>
            <person name="Dewar K."/>
            <person name="Conant G."/>
            <person name="Drula E."/>
            <person name="Henrissat B."/>
            <person name="Hansel C."/>
            <person name="Singer S."/>
            <person name="Hutchinson M.I."/>
            <person name="de Vries R.P."/>
            <person name="Natvig D.O."/>
            <person name="Powell A.J."/>
            <person name="Tsang A."/>
            <person name="Grigoriev I.V."/>
        </authorList>
    </citation>
    <scope>NUCLEOTIDE SEQUENCE [LARGE SCALE GENOMIC DNA]</scope>
    <source>
        <strain evidence="2 3">CBS 494.80</strain>
    </source>
</reference>
<accession>A0ABR4CVP6</accession>
<dbReference type="Proteomes" id="UP001595075">
    <property type="component" value="Unassembled WGS sequence"/>
</dbReference>
<feature type="region of interest" description="Disordered" evidence="1">
    <location>
        <begin position="123"/>
        <end position="142"/>
    </location>
</feature>
<gene>
    <name evidence="2" type="ORF">VTL71DRAFT_11169</name>
</gene>
<protein>
    <submittedName>
        <fullName evidence="2">Uncharacterized protein</fullName>
    </submittedName>
</protein>
<dbReference type="EMBL" id="JAZHXI010000003">
    <property type="protein sequence ID" value="KAL2073843.1"/>
    <property type="molecule type" value="Genomic_DNA"/>
</dbReference>
<keyword evidence="3" id="KW-1185">Reference proteome</keyword>
<organism evidence="2 3">
    <name type="scientific">Oculimacula yallundae</name>
    <dbReference type="NCBI Taxonomy" id="86028"/>
    <lineage>
        <taxon>Eukaryota</taxon>
        <taxon>Fungi</taxon>
        <taxon>Dikarya</taxon>
        <taxon>Ascomycota</taxon>
        <taxon>Pezizomycotina</taxon>
        <taxon>Leotiomycetes</taxon>
        <taxon>Helotiales</taxon>
        <taxon>Ploettnerulaceae</taxon>
        <taxon>Oculimacula</taxon>
    </lineage>
</organism>
<comment type="caution">
    <text evidence="2">The sequence shown here is derived from an EMBL/GenBank/DDBJ whole genome shotgun (WGS) entry which is preliminary data.</text>
</comment>